<evidence type="ECO:0000313" key="2">
    <source>
        <dbReference type="Proteomes" id="UP000266113"/>
    </source>
</evidence>
<sequence length="78" mass="9456">MRRRIHRQNELRMQLETDQRTYGSIGRENSPTFAGWKETPVTDLIAVLNDERAYEVMLKERRHKERRPVEEEEIVEQC</sequence>
<proteinExistence type="predicted"/>
<keyword evidence="2" id="KW-1185">Reference proteome</keyword>
<dbReference type="EMBL" id="QXIY01000001">
    <property type="protein sequence ID" value="RIE17702.1"/>
    <property type="molecule type" value="Genomic_DNA"/>
</dbReference>
<gene>
    <name evidence="1" type="ORF">SMC1_00520</name>
</gene>
<name>A0A398DPY4_9BACT</name>
<dbReference type="AlphaFoldDB" id="A0A398DPY4"/>
<dbReference type="Proteomes" id="UP000266113">
    <property type="component" value="Unassembled WGS sequence"/>
</dbReference>
<organism evidence="1 2">
    <name type="scientific">Candidatus Cryosericum septentrionale</name>
    <dbReference type="NCBI Taxonomy" id="2290913"/>
    <lineage>
        <taxon>Bacteria</taxon>
        <taxon>Pseudomonadati</taxon>
        <taxon>Caldisericota/Cryosericota group</taxon>
        <taxon>Candidatus Cryosericota</taxon>
        <taxon>Candidatus Cryosericia</taxon>
        <taxon>Candidatus Cryosericales</taxon>
        <taxon>Candidatus Cryosericaceae</taxon>
        <taxon>Candidatus Cryosericum</taxon>
    </lineage>
</organism>
<protein>
    <submittedName>
        <fullName evidence="1">Uncharacterized protein</fullName>
    </submittedName>
</protein>
<comment type="caution">
    <text evidence="1">The sequence shown here is derived from an EMBL/GenBank/DDBJ whole genome shotgun (WGS) entry which is preliminary data.</text>
</comment>
<accession>A0A398DPY4</accession>
<evidence type="ECO:0000313" key="1">
    <source>
        <dbReference type="EMBL" id="RIE17702.1"/>
    </source>
</evidence>
<reference evidence="1 2" key="1">
    <citation type="submission" date="2018-09" db="EMBL/GenBank/DDBJ databases">
        <title>Discovery and Ecogenomic Context for Candidatus Cryosericales, a Global Caldiserica Order Active in Thawing Permafrost.</title>
        <authorList>
            <person name="Martinez M.A."/>
            <person name="Woodcroft B.J."/>
            <person name="Ignacio Espinoza J.C."/>
            <person name="Zayed A."/>
            <person name="Singleton C.M."/>
            <person name="Boyd J."/>
            <person name="Li Y.-F."/>
            <person name="Purvine S."/>
            <person name="Maughan H."/>
            <person name="Hodgkins S.B."/>
            <person name="Anderson D."/>
            <person name="Sederholm M."/>
            <person name="Temperton B."/>
            <person name="Saleska S.R."/>
            <person name="Tyson G.W."/>
            <person name="Rich V.I."/>
        </authorList>
    </citation>
    <scope>NUCLEOTIDE SEQUENCE [LARGE SCALE GENOMIC DNA]</scope>
    <source>
        <strain evidence="1 2">SMC1</strain>
    </source>
</reference>